<dbReference type="RefSeq" id="WP_111897306.1">
    <property type="nucleotide sequence ID" value="NZ_CP033459.1"/>
</dbReference>
<name>A0A5P8E6B0_9BACT</name>
<feature type="region of interest" description="Disordered" evidence="2">
    <location>
        <begin position="512"/>
        <end position="549"/>
    </location>
</feature>
<reference evidence="4 5" key="1">
    <citation type="submission" date="2018-11" db="EMBL/GenBank/DDBJ databases">
        <authorList>
            <person name="Na S.W."/>
            <person name="Baik M."/>
        </authorList>
    </citation>
    <scope>NUCLEOTIDE SEQUENCE [LARGE SCALE GENOMIC DNA]</scope>
    <source>
        <strain evidence="4 5">E39</strain>
    </source>
</reference>
<gene>
    <name evidence="4" type="ORF">C7Y71_005095</name>
</gene>
<feature type="compositionally biased region" description="Basic and acidic residues" evidence="2">
    <location>
        <begin position="513"/>
        <end position="522"/>
    </location>
</feature>
<dbReference type="Gene3D" id="2.120.10.30">
    <property type="entry name" value="TolB, C-terminal domain"/>
    <property type="match status" value="2"/>
</dbReference>
<dbReference type="Pfam" id="PF07676">
    <property type="entry name" value="PD40"/>
    <property type="match status" value="3"/>
</dbReference>
<dbReference type="InterPro" id="IPR011042">
    <property type="entry name" value="6-blade_b-propeller_TolB-like"/>
</dbReference>
<dbReference type="EMBL" id="CP033459">
    <property type="protein sequence ID" value="QFQ12440.1"/>
    <property type="molecule type" value="Genomic_DNA"/>
</dbReference>
<dbReference type="AlphaFoldDB" id="A0A5P8E6B0"/>
<protein>
    <recommendedName>
        <fullName evidence="6">Cytochrome C biosynthesis protein</fullName>
    </recommendedName>
</protein>
<feature type="signal peptide" evidence="3">
    <location>
        <begin position="1"/>
        <end position="21"/>
    </location>
</feature>
<dbReference type="SUPFAM" id="SSF82171">
    <property type="entry name" value="DPP6 N-terminal domain-like"/>
    <property type="match status" value="1"/>
</dbReference>
<evidence type="ECO:0000256" key="1">
    <source>
        <dbReference type="ARBA" id="ARBA00009820"/>
    </source>
</evidence>
<organism evidence="4 5">
    <name type="scientific">Pseudoprevotella muciniphila</name>
    <dbReference type="NCBI Taxonomy" id="2133944"/>
    <lineage>
        <taxon>Bacteria</taxon>
        <taxon>Pseudomonadati</taxon>
        <taxon>Bacteroidota</taxon>
        <taxon>Bacteroidia</taxon>
        <taxon>Bacteroidales</taxon>
        <taxon>Prevotellaceae</taxon>
        <taxon>Pseudoprevotella</taxon>
    </lineage>
</organism>
<evidence type="ECO:0000256" key="2">
    <source>
        <dbReference type="SAM" id="MobiDB-lite"/>
    </source>
</evidence>
<dbReference type="PANTHER" id="PTHR36842">
    <property type="entry name" value="PROTEIN TOLB HOMOLOG"/>
    <property type="match status" value="1"/>
</dbReference>
<dbReference type="InterPro" id="IPR011659">
    <property type="entry name" value="WD40"/>
</dbReference>
<dbReference type="OrthoDB" id="1117425at2"/>
<evidence type="ECO:0008006" key="6">
    <source>
        <dbReference type="Google" id="ProtNLM"/>
    </source>
</evidence>
<sequence>MKKIVILLMVAVLATACGPDASIPTESTPKKEAAQIYPDYRDVTIPPNIAPLNIMVKEQGEEFVGVIEGMHGSIITAAGEDGKLMFDETEWHDLLESHKGSNLKVTIYAKNEGTWYSYPTYSISVAEEPIDQYLSYRLIEPSYELYRQLGLYQRDLTTFEEYPIYENNREYDDSANHCVNCHNYQNYGTDRMLFHVRARHGGTVFVDKGNVKKMTMTNENVLSNCVYPSWHPNPTRNWVIFSSNLTGQSFHMRDLQKIEVLDYGSDLVFYDADKGTLTNIIKTANDMETFPCWAPDGKKIYYCVAKVPKFEALPDSLKNNNEKKIDIVSSGFDSIHYNIMSMTFDEQTRTFGEPQMEVDCASMGKSATVPRVSPDGRYLLFTLGDFGQFHIWHTNSDQWVKDLQTGEVYELKAANSPSVDSYHTWSSNGRWIVFSSRREDNNFTRPAIAYFDKNGQAHKAFILPQEDPEYHVLFFKSYNVPELTKTKVQITPEQFKEVIYADDKAGKVTYLKGAHEHGDKSGTDGTTSASKVDGRTSASKPVKDSTIKK</sequence>
<dbReference type="PROSITE" id="PS51257">
    <property type="entry name" value="PROKAR_LIPOPROTEIN"/>
    <property type="match status" value="1"/>
</dbReference>
<keyword evidence="5" id="KW-1185">Reference proteome</keyword>
<accession>A0A5P8E6B0</accession>
<proteinExistence type="inferred from homology"/>
<evidence type="ECO:0000313" key="4">
    <source>
        <dbReference type="EMBL" id="QFQ12440.1"/>
    </source>
</evidence>
<dbReference type="Proteomes" id="UP000249375">
    <property type="component" value="Chromosome"/>
</dbReference>
<evidence type="ECO:0000256" key="3">
    <source>
        <dbReference type="SAM" id="SignalP"/>
    </source>
</evidence>
<keyword evidence="3" id="KW-0732">Signal</keyword>
<feature type="chain" id="PRO_5024400045" description="Cytochrome C biosynthesis protein" evidence="3">
    <location>
        <begin position="22"/>
        <end position="549"/>
    </location>
</feature>
<comment type="similarity">
    <text evidence="1">Belongs to the TolB family.</text>
</comment>
<evidence type="ECO:0000313" key="5">
    <source>
        <dbReference type="Proteomes" id="UP000249375"/>
    </source>
</evidence>
<dbReference type="KEGG" id="alq:C7Y71_005095"/>